<accession>A0A179GWR3</accession>
<proteinExistence type="predicted"/>
<protein>
    <submittedName>
        <fullName evidence="1">Nucleoside 2-deoxyribosyltransferase domain-containing protein</fullName>
    </submittedName>
</protein>
<dbReference type="EMBL" id="LSBH01000003">
    <property type="protein sequence ID" value="OAQ82415.1"/>
    <property type="molecule type" value="Genomic_DNA"/>
</dbReference>
<sequence length="176" mass="19322">MAATHQGAAAVYLPPQRPPANSSRPYIFLAGTTTQATRTPGDDDWRRRLLTSTLSRHPVTVLNPHRADWDATWREDYADARWAEQVEWELDMQERADLVVVYLGPATDAPVSLLELGLAAGGGKRVVVCADGAYRKRGNVEAVCRRYRDGLVVLVATEGELGVAVEAAVEEMTMMT</sequence>
<keyword evidence="1" id="KW-0808">Transferase</keyword>
<comment type="caution">
    <text evidence="1">The sequence shown here is derived from an EMBL/GenBank/DDBJ whole genome shotgun (WGS) entry which is preliminary data.</text>
</comment>
<dbReference type="Gene3D" id="3.40.50.450">
    <property type="match status" value="1"/>
</dbReference>
<dbReference type="InterPro" id="IPR039470">
    <property type="entry name" value="Nuc_deoxyri_tr2"/>
</dbReference>
<dbReference type="SUPFAM" id="SSF52309">
    <property type="entry name" value="N-(deoxy)ribosyltransferase-like"/>
    <property type="match status" value="1"/>
</dbReference>
<dbReference type="Pfam" id="PF15891">
    <property type="entry name" value="Nuc_deoxyri_tr2"/>
    <property type="match status" value="1"/>
</dbReference>
<dbReference type="GO" id="GO:0016740">
    <property type="term" value="F:transferase activity"/>
    <property type="evidence" value="ECO:0007669"/>
    <property type="project" value="UniProtKB-KW"/>
</dbReference>
<dbReference type="Proteomes" id="UP000078240">
    <property type="component" value="Unassembled WGS sequence"/>
</dbReference>
<dbReference type="AlphaFoldDB" id="A0A179GWR3"/>
<name>A0A179GWR3_PURLI</name>
<gene>
    <name evidence="1" type="ORF">VFPBJ_04999</name>
</gene>
<evidence type="ECO:0000313" key="2">
    <source>
        <dbReference type="Proteomes" id="UP000078240"/>
    </source>
</evidence>
<reference evidence="1 2" key="1">
    <citation type="submission" date="2016-01" db="EMBL/GenBank/DDBJ databases">
        <title>Biosynthesis of antibiotic leucinostatins and their inhibition on Phytophthora in bio-control Purpureocillium lilacinum.</title>
        <authorList>
            <person name="Wang G."/>
            <person name="Liu Z."/>
            <person name="Lin R."/>
            <person name="Li E."/>
            <person name="Mao Z."/>
            <person name="Ling J."/>
            <person name="Yin W."/>
            <person name="Xie B."/>
        </authorList>
    </citation>
    <scope>NUCLEOTIDE SEQUENCE [LARGE SCALE GENOMIC DNA]</scope>
    <source>
        <strain evidence="1">PLBJ-1</strain>
    </source>
</reference>
<organism evidence="1 2">
    <name type="scientific">Purpureocillium lilacinum</name>
    <name type="common">Paecilomyces lilacinus</name>
    <dbReference type="NCBI Taxonomy" id="33203"/>
    <lineage>
        <taxon>Eukaryota</taxon>
        <taxon>Fungi</taxon>
        <taxon>Dikarya</taxon>
        <taxon>Ascomycota</taxon>
        <taxon>Pezizomycotina</taxon>
        <taxon>Sordariomycetes</taxon>
        <taxon>Hypocreomycetidae</taxon>
        <taxon>Hypocreales</taxon>
        <taxon>Ophiocordycipitaceae</taxon>
        <taxon>Purpureocillium</taxon>
    </lineage>
</organism>
<evidence type="ECO:0000313" key="1">
    <source>
        <dbReference type="EMBL" id="OAQ82415.1"/>
    </source>
</evidence>